<dbReference type="EMBL" id="CAKOGL010000010">
    <property type="protein sequence ID" value="CAH2090969.1"/>
    <property type="molecule type" value="Genomic_DNA"/>
</dbReference>
<dbReference type="GO" id="GO:0008080">
    <property type="term" value="F:N-acetyltransferase activity"/>
    <property type="evidence" value="ECO:0007669"/>
    <property type="project" value="TreeGrafter"/>
</dbReference>
<dbReference type="PANTHER" id="PTHR20905:SF1">
    <property type="entry name" value="AT07410P-RELATED"/>
    <property type="match status" value="1"/>
</dbReference>
<comment type="caution">
    <text evidence="2">The sequence shown here is derived from an EMBL/GenBank/DDBJ whole genome shotgun (WGS) entry which is preliminary data.</text>
</comment>
<reference evidence="2" key="1">
    <citation type="submission" date="2022-03" db="EMBL/GenBank/DDBJ databases">
        <authorList>
            <person name="Tunstrom K."/>
        </authorList>
    </citation>
    <scope>NUCLEOTIDE SEQUENCE</scope>
</reference>
<dbReference type="InterPro" id="IPR000182">
    <property type="entry name" value="GNAT_dom"/>
</dbReference>
<dbReference type="SUPFAM" id="SSF55729">
    <property type="entry name" value="Acyl-CoA N-acyltransferases (Nat)"/>
    <property type="match status" value="1"/>
</dbReference>
<protein>
    <recommendedName>
        <fullName evidence="1">N-acetyltransferase domain-containing protein</fullName>
    </recommendedName>
</protein>
<sequence>MLPSVIIRKLQAIRSTFCAIQTNKCHSLFGIKDLVHQEKPETFSISPVQSSDHEIAIDMIKQYYLREHVLVRARNMDLSNDRAIDEYLIGLLKQGNSLFIRTENGTIAGVCINFATSPIDVKNLHNYAFYRQDPNTKDFLYFTAKLQETPNLWKFFKQNKIFEMKMLAVMPEFRRQGLATMLAEKSKAQAQDQGYHVIRMDCINPYDYKIAERCMLSCLVKYPLHKLRGLHAPFIKRSSEHNRCVRVYVASAQYDTPDINMMRQQVDESMFE</sequence>
<keyword evidence="3" id="KW-1185">Reference proteome</keyword>
<dbReference type="Proteomes" id="UP001153954">
    <property type="component" value="Unassembled WGS sequence"/>
</dbReference>
<dbReference type="AlphaFoldDB" id="A0AAU9TZL8"/>
<dbReference type="InterPro" id="IPR016181">
    <property type="entry name" value="Acyl_CoA_acyltransferase"/>
</dbReference>
<gene>
    <name evidence="2" type="ORF">EEDITHA_LOCUS6873</name>
</gene>
<evidence type="ECO:0000313" key="3">
    <source>
        <dbReference type="Proteomes" id="UP001153954"/>
    </source>
</evidence>
<feature type="domain" description="N-acetyltransferase" evidence="1">
    <location>
        <begin position="91"/>
        <end position="204"/>
    </location>
</feature>
<dbReference type="Gene3D" id="3.40.630.30">
    <property type="match status" value="1"/>
</dbReference>
<evidence type="ECO:0000259" key="1">
    <source>
        <dbReference type="Pfam" id="PF00583"/>
    </source>
</evidence>
<dbReference type="CDD" id="cd04301">
    <property type="entry name" value="NAT_SF"/>
    <property type="match status" value="1"/>
</dbReference>
<name>A0AAU9TZL8_EUPED</name>
<accession>A0AAU9TZL8</accession>
<dbReference type="PANTHER" id="PTHR20905">
    <property type="entry name" value="N-ACETYLTRANSFERASE-RELATED"/>
    <property type="match status" value="1"/>
</dbReference>
<evidence type="ECO:0000313" key="2">
    <source>
        <dbReference type="EMBL" id="CAH2090969.1"/>
    </source>
</evidence>
<proteinExistence type="predicted"/>
<dbReference type="Pfam" id="PF00583">
    <property type="entry name" value="Acetyltransf_1"/>
    <property type="match status" value="1"/>
</dbReference>
<organism evidence="2 3">
    <name type="scientific">Euphydryas editha</name>
    <name type="common">Edith's checkerspot</name>
    <dbReference type="NCBI Taxonomy" id="104508"/>
    <lineage>
        <taxon>Eukaryota</taxon>
        <taxon>Metazoa</taxon>
        <taxon>Ecdysozoa</taxon>
        <taxon>Arthropoda</taxon>
        <taxon>Hexapoda</taxon>
        <taxon>Insecta</taxon>
        <taxon>Pterygota</taxon>
        <taxon>Neoptera</taxon>
        <taxon>Endopterygota</taxon>
        <taxon>Lepidoptera</taxon>
        <taxon>Glossata</taxon>
        <taxon>Ditrysia</taxon>
        <taxon>Papilionoidea</taxon>
        <taxon>Nymphalidae</taxon>
        <taxon>Nymphalinae</taxon>
        <taxon>Euphydryas</taxon>
    </lineage>
</organism>